<accession>I9F521</accession>
<evidence type="ECO:0000313" key="3">
    <source>
        <dbReference type="Proteomes" id="UP000003741"/>
    </source>
</evidence>
<comment type="caution">
    <text evidence="2">The sequence shown here is derived from an EMBL/GenBank/DDBJ whole genome shotgun (WGS) entry which is preliminary data.</text>
</comment>
<reference evidence="2 3" key="1">
    <citation type="submission" date="2012-02" db="EMBL/GenBank/DDBJ databases">
        <title>The Genome Sequence of Bacteroides cellulosilyticus CL02T12C19.</title>
        <authorList>
            <consortium name="The Broad Institute Genome Sequencing Platform"/>
            <person name="Earl A."/>
            <person name="Ward D."/>
            <person name="Feldgarden M."/>
            <person name="Gevers D."/>
            <person name="Zitomersky N.L."/>
            <person name="Coyne M.J."/>
            <person name="Comstock L.E."/>
            <person name="Young S.K."/>
            <person name="Zeng Q."/>
            <person name="Gargeya S."/>
            <person name="Fitzgerald M."/>
            <person name="Haas B."/>
            <person name="Abouelleil A."/>
            <person name="Alvarado L."/>
            <person name="Arachchi H.M."/>
            <person name="Berlin A."/>
            <person name="Chapman S.B."/>
            <person name="Gearin G."/>
            <person name="Goldberg J."/>
            <person name="Griggs A."/>
            <person name="Gujja S."/>
            <person name="Hansen M."/>
            <person name="Heiman D."/>
            <person name="Howarth C."/>
            <person name="Larimer J."/>
            <person name="Lui A."/>
            <person name="MacDonald P.J.P."/>
            <person name="McCowen C."/>
            <person name="Montmayeur A."/>
            <person name="Murphy C."/>
            <person name="Neiman D."/>
            <person name="Pearson M."/>
            <person name="Priest M."/>
            <person name="Roberts A."/>
            <person name="Saif S."/>
            <person name="Shea T."/>
            <person name="Sisk P."/>
            <person name="Stolte C."/>
            <person name="Sykes S."/>
            <person name="Wortman J."/>
            <person name="Nusbaum C."/>
            <person name="Birren B."/>
        </authorList>
    </citation>
    <scope>NUCLEOTIDE SEQUENCE [LARGE SCALE GENOMIC DNA]</scope>
    <source>
        <strain evidence="2 3">CL02T12C19</strain>
    </source>
</reference>
<dbReference type="HOGENOM" id="CLU_2876281_0_0_10"/>
<evidence type="ECO:0000313" key="2">
    <source>
        <dbReference type="EMBL" id="EIY28104.1"/>
    </source>
</evidence>
<dbReference type="Proteomes" id="UP000003741">
    <property type="component" value="Unassembled WGS sequence"/>
</dbReference>
<name>I9F521_9BACE</name>
<sequence>MFNIILKQIFHFTTFPTISFLYDSDDNLSERMEGSHYGKERNPSHHSPPTKKHAQSIALGYKY</sequence>
<dbReference type="AlphaFoldDB" id="I9F521"/>
<proteinExistence type="predicted"/>
<protein>
    <submittedName>
        <fullName evidence="2">Uncharacterized protein</fullName>
    </submittedName>
</protein>
<organism evidence="2 3">
    <name type="scientific">Bacteroides cellulosilyticus CL02T12C19</name>
    <dbReference type="NCBI Taxonomy" id="997874"/>
    <lineage>
        <taxon>Bacteria</taxon>
        <taxon>Pseudomonadati</taxon>
        <taxon>Bacteroidota</taxon>
        <taxon>Bacteroidia</taxon>
        <taxon>Bacteroidales</taxon>
        <taxon>Bacteroidaceae</taxon>
        <taxon>Bacteroides</taxon>
    </lineage>
</organism>
<dbReference type="EMBL" id="AGXG01000079">
    <property type="protein sequence ID" value="EIY28104.1"/>
    <property type="molecule type" value="Genomic_DNA"/>
</dbReference>
<feature type="region of interest" description="Disordered" evidence="1">
    <location>
        <begin position="31"/>
        <end position="63"/>
    </location>
</feature>
<gene>
    <name evidence="2" type="ORF">HMPREF1062_03536</name>
</gene>
<evidence type="ECO:0000256" key="1">
    <source>
        <dbReference type="SAM" id="MobiDB-lite"/>
    </source>
</evidence>
<keyword evidence="3" id="KW-1185">Reference proteome</keyword>
<feature type="compositionally biased region" description="Basic and acidic residues" evidence="1">
    <location>
        <begin position="31"/>
        <end position="43"/>
    </location>
</feature>